<protein>
    <submittedName>
        <fullName evidence="3">5,10-methylene tetrahydromethanopterin reductase</fullName>
    </submittedName>
</protein>
<dbReference type="Proteomes" id="UP000248749">
    <property type="component" value="Unassembled WGS sequence"/>
</dbReference>
<keyword evidence="4" id="KW-1185">Reference proteome</keyword>
<accession>A0A2W2D8B1</accession>
<dbReference type="PANTHER" id="PTHR43244">
    <property type="match status" value="1"/>
</dbReference>
<dbReference type="InterPro" id="IPR011251">
    <property type="entry name" value="Luciferase-like_dom"/>
</dbReference>
<dbReference type="CDD" id="cd01097">
    <property type="entry name" value="Tetrahydromethanopterin_reductase"/>
    <property type="match status" value="1"/>
</dbReference>
<dbReference type="AlphaFoldDB" id="A0A2W2D8B1"/>
<name>A0A2W2D8B1_9ACTN</name>
<reference evidence="3 4" key="1">
    <citation type="submission" date="2018-01" db="EMBL/GenBank/DDBJ databases">
        <title>Draft genome sequence of Salinispora sp. 13K206.</title>
        <authorList>
            <person name="Sahin N."/>
            <person name="Saygin H."/>
            <person name="Ay H."/>
        </authorList>
    </citation>
    <scope>NUCLEOTIDE SEQUENCE [LARGE SCALE GENOMIC DNA]</scope>
    <source>
        <strain evidence="3 4">13K206</strain>
    </source>
</reference>
<evidence type="ECO:0000313" key="4">
    <source>
        <dbReference type="Proteomes" id="UP000248749"/>
    </source>
</evidence>
<dbReference type="Pfam" id="PF00296">
    <property type="entry name" value="Bac_luciferase"/>
    <property type="match status" value="1"/>
</dbReference>
<sequence>MPPNVSTVKTGQPRIGFLFDRDRAPEELAGFAAGLQDAGADDLWVVEDLGWAGSVSSAAAALAATDRLRVGIGIAPVPLRNPALLAMELATLARMYPGRLITGVGHGVAEWMRKVGAEPAGKLAMLEETILAVRALLRGETVSMRGREVTIDGLSLVHPPAQIPPIVTGVVRPRSLELSGRVADGTIIAEGNGPAQVAAALTHIGRGRMTSDLASHELIVFAFLHIDDDVRRAAETTGETLAGQAAWLGLPPEELFTLIGPATTIPQRIDALHDAGATTIVLRPLGPNPLGQAREALKALGR</sequence>
<gene>
    <name evidence="3" type="ORF">C1I99_17335</name>
</gene>
<dbReference type="SUPFAM" id="SSF51679">
    <property type="entry name" value="Bacterial luciferase-like"/>
    <property type="match status" value="1"/>
</dbReference>
<dbReference type="GO" id="GO:0016705">
    <property type="term" value="F:oxidoreductase activity, acting on paired donors, with incorporation or reduction of molecular oxygen"/>
    <property type="evidence" value="ECO:0007669"/>
    <property type="project" value="InterPro"/>
</dbReference>
<dbReference type="RefSeq" id="WP_111135269.1">
    <property type="nucleotide sequence ID" value="NZ_POUB01000116.1"/>
</dbReference>
<evidence type="ECO:0000313" key="3">
    <source>
        <dbReference type="EMBL" id="PZF96247.1"/>
    </source>
</evidence>
<dbReference type="OrthoDB" id="675245at2"/>
<dbReference type="InterPro" id="IPR036661">
    <property type="entry name" value="Luciferase-like_sf"/>
</dbReference>
<evidence type="ECO:0000256" key="1">
    <source>
        <dbReference type="ARBA" id="ARBA00023002"/>
    </source>
</evidence>
<evidence type="ECO:0000259" key="2">
    <source>
        <dbReference type="Pfam" id="PF00296"/>
    </source>
</evidence>
<dbReference type="PANTHER" id="PTHR43244:SF1">
    <property type="entry name" value="5,10-METHYLENETETRAHYDROMETHANOPTERIN REDUCTASE"/>
    <property type="match status" value="1"/>
</dbReference>
<keyword evidence="1" id="KW-0560">Oxidoreductase</keyword>
<proteinExistence type="predicted"/>
<dbReference type="EMBL" id="POUB01000116">
    <property type="protein sequence ID" value="PZF96247.1"/>
    <property type="molecule type" value="Genomic_DNA"/>
</dbReference>
<comment type="caution">
    <text evidence="3">The sequence shown here is derived from an EMBL/GenBank/DDBJ whole genome shotgun (WGS) entry which is preliminary data.</text>
</comment>
<feature type="domain" description="Luciferase-like" evidence="2">
    <location>
        <begin position="24"/>
        <end position="251"/>
    </location>
</feature>
<dbReference type="InterPro" id="IPR050564">
    <property type="entry name" value="F420-G6PD/mer"/>
</dbReference>
<dbReference type="Gene3D" id="3.20.20.30">
    <property type="entry name" value="Luciferase-like domain"/>
    <property type="match status" value="1"/>
</dbReference>
<organism evidence="3 4">
    <name type="scientific">Micromonospora deserti</name>
    <dbReference type="NCBI Taxonomy" id="2070366"/>
    <lineage>
        <taxon>Bacteria</taxon>
        <taxon>Bacillati</taxon>
        <taxon>Actinomycetota</taxon>
        <taxon>Actinomycetes</taxon>
        <taxon>Micromonosporales</taxon>
        <taxon>Micromonosporaceae</taxon>
        <taxon>Micromonospora</taxon>
    </lineage>
</organism>